<sequence length="54" mass="6243">MCRRNAIIGRRMRSQKSEIKENVARVGPTLSSRPSKQWLRLRLKLYGNIVSNSS</sequence>
<name>A0A7R9LYX4_9ACAR</name>
<gene>
    <name evidence="1" type="ORF">OSB1V03_LOCUS22887</name>
</gene>
<dbReference type="AlphaFoldDB" id="A0A7R9LYX4"/>
<organism evidence="1">
    <name type="scientific">Medioppia subpectinata</name>
    <dbReference type="NCBI Taxonomy" id="1979941"/>
    <lineage>
        <taxon>Eukaryota</taxon>
        <taxon>Metazoa</taxon>
        <taxon>Ecdysozoa</taxon>
        <taxon>Arthropoda</taxon>
        <taxon>Chelicerata</taxon>
        <taxon>Arachnida</taxon>
        <taxon>Acari</taxon>
        <taxon>Acariformes</taxon>
        <taxon>Sarcoptiformes</taxon>
        <taxon>Oribatida</taxon>
        <taxon>Brachypylina</taxon>
        <taxon>Oppioidea</taxon>
        <taxon>Oppiidae</taxon>
        <taxon>Medioppia</taxon>
    </lineage>
</organism>
<evidence type="ECO:0000313" key="2">
    <source>
        <dbReference type="Proteomes" id="UP000759131"/>
    </source>
</evidence>
<keyword evidence="2" id="KW-1185">Reference proteome</keyword>
<accession>A0A7R9LYX4</accession>
<protein>
    <submittedName>
        <fullName evidence="1">Uncharacterized protein</fullName>
    </submittedName>
</protein>
<reference evidence="1" key="1">
    <citation type="submission" date="2020-11" db="EMBL/GenBank/DDBJ databases">
        <authorList>
            <person name="Tran Van P."/>
        </authorList>
    </citation>
    <scope>NUCLEOTIDE SEQUENCE</scope>
</reference>
<proteinExistence type="predicted"/>
<dbReference type="EMBL" id="CAJPIZ010052235">
    <property type="protein sequence ID" value="CAG2122942.1"/>
    <property type="molecule type" value="Genomic_DNA"/>
</dbReference>
<evidence type="ECO:0000313" key="1">
    <source>
        <dbReference type="EMBL" id="CAD7650498.1"/>
    </source>
</evidence>
<dbReference type="EMBL" id="OC906810">
    <property type="protein sequence ID" value="CAD7650498.1"/>
    <property type="molecule type" value="Genomic_DNA"/>
</dbReference>
<dbReference type="Proteomes" id="UP000759131">
    <property type="component" value="Unassembled WGS sequence"/>
</dbReference>